<evidence type="ECO:0008006" key="4">
    <source>
        <dbReference type="Google" id="ProtNLM"/>
    </source>
</evidence>
<gene>
    <name evidence="2" type="ORF">SMD31_06270</name>
</gene>
<evidence type="ECO:0000313" key="3">
    <source>
        <dbReference type="Proteomes" id="UP001271769"/>
    </source>
</evidence>
<evidence type="ECO:0000313" key="2">
    <source>
        <dbReference type="EMBL" id="MDY0871517.1"/>
    </source>
</evidence>
<sequence length="104" mass="10707">MMRKRHLVISTWVLVAGLSGSAAAIGGGHVDAANILLSNARDTATVPQPVSPDEAKLWILNAGYDQVSGLESVTPGIYQGTAVSDGATYDVTVDSVGNVLGIKE</sequence>
<dbReference type="EMBL" id="JAXCLX010000001">
    <property type="protein sequence ID" value="MDY0871517.1"/>
    <property type="molecule type" value="Genomic_DNA"/>
</dbReference>
<name>A0ABU5DW34_9PROT</name>
<proteinExistence type="predicted"/>
<keyword evidence="1" id="KW-0732">Signal</keyword>
<dbReference type="Proteomes" id="UP001271769">
    <property type="component" value="Unassembled WGS sequence"/>
</dbReference>
<feature type="chain" id="PRO_5045490198" description="PepSY domain-containing protein" evidence="1">
    <location>
        <begin position="25"/>
        <end position="104"/>
    </location>
</feature>
<keyword evidence="3" id="KW-1185">Reference proteome</keyword>
<protein>
    <recommendedName>
        <fullName evidence="4">PepSY domain-containing protein</fullName>
    </recommendedName>
</protein>
<comment type="caution">
    <text evidence="2">The sequence shown here is derived from an EMBL/GenBank/DDBJ whole genome shotgun (WGS) entry which is preliminary data.</text>
</comment>
<feature type="signal peptide" evidence="1">
    <location>
        <begin position="1"/>
        <end position="24"/>
    </location>
</feature>
<dbReference type="RefSeq" id="WP_320499949.1">
    <property type="nucleotide sequence ID" value="NZ_JAXCLX010000001.1"/>
</dbReference>
<organism evidence="2 3">
    <name type="scientific">Dongia rigui</name>
    <dbReference type="NCBI Taxonomy" id="940149"/>
    <lineage>
        <taxon>Bacteria</taxon>
        <taxon>Pseudomonadati</taxon>
        <taxon>Pseudomonadota</taxon>
        <taxon>Alphaproteobacteria</taxon>
        <taxon>Rhodospirillales</taxon>
        <taxon>Dongiaceae</taxon>
        <taxon>Dongia</taxon>
    </lineage>
</organism>
<accession>A0ABU5DW34</accession>
<evidence type="ECO:0000256" key="1">
    <source>
        <dbReference type="SAM" id="SignalP"/>
    </source>
</evidence>
<reference evidence="2 3" key="1">
    <citation type="journal article" date="2013" name="Antonie Van Leeuwenhoek">
        <title>Dongia rigui sp. nov., isolated from freshwater of a large wetland in Korea.</title>
        <authorList>
            <person name="Baik K.S."/>
            <person name="Hwang Y.M."/>
            <person name="Choi J.S."/>
            <person name="Kwon J."/>
            <person name="Seong C.N."/>
        </authorList>
    </citation>
    <scope>NUCLEOTIDE SEQUENCE [LARGE SCALE GENOMIC DNA]</scope>
    <source>
        <strain evidence="2 3">04SU4-P</strain>
    </source>
</reference>